<reference evidence="1 2" key="1">
    <citation type="journal article" date="2024" name="Nat. Commun.">
        <title>Phylogenomics reveals the evolutionary origins of lichenization in chlorophyte algae.</title>
        <authorList>
            <person name="Puginier C."/>
            <person name="Libourel C."/>
            <person name="Otte J."/>
            <person name="Skaloud P."/>
            <person name="Haon M."/>
            <person name="Grisel S."/>
            <person name="Petersen M."/>
            <person name="Berrin J.G."/>
            <person name="Delaux P.M."/>
            <person name="Dal Grande F."/>
            <person name="Keller J."/>
        </authorList>
    </citation>
    <scope>NUCLEOTIDE SEQUENCE [LARGE SCALE GENOMIC DNA]</scope>
    <source>
        <strain evidence="1 2">SAG 2043</strain>
    </source>
</reference>
<sequence>MYARAAGAPLGSRCLAKPATHARPHSRRVFARAQYQFLTEDNYARTLRDDCKYLGTGSLTFEWSSDRGEDKYLAMCTDVLASPKFANVADVTLRAYHLPLDSRFLGAIARHRPGIRKLDLECWTYYDCTETLALDAEDLRALAALQEVCVNMSDSTAFPKAMERLVEKLPALNRLNLSNRGCGYPEIDARKLPRYRHLHCRNVRITNRLWLKFNGSCYQS</sequence>
<comment type="caution">
    <text evidence="1">The sequence shown here is derived from an EMBL/GenBank/DDBJ whole genome shotgun (WGS) entry which is preliminary data.</text>
</comment>
<accession>A0AAW1PF17</accession>
<keyword evidence="2" id="KW-1185">Reference proteome</keyword>
<dbReference type="AlphaFoldDB" id="A0AAW1PF17"/>
<organism evidence="1 2">
    <name type="scientific">[Myrmecia] bisecta</name>
    <dbReference type="NCBI Taxonomy" id="41462"/>
    <lineage>
        <taxon>Eukaryota</taxon>
        <taxon>Viridiplantae</taxon>
        <taxon>Chlorophyta</taxon>
        <taxon>core chlorophytes</taxon>
        <taxon>Trebouxiophyceae</taxon>
        <taxon>Trebouxiales</taxon>
        <taxon>Trebouxiaceae</taxon>
        <taxon>Myrmecia</taxon>
    </lineage>
</organism>
<dbReference type="EMBL" id="JALJOR010000013">
    <property type="protein sequence ID" value="KAK9806975.1"/>
    <property type="molecule type" value="Genomic_DNA"/>
</dbReference>
<dbReference type="Proteomes" id="UP001489004">
    <property type="component" value="Unassembled WGS sequence"/>
</dbReference>
<name>A0AAW1PF17_9CHLO</name>
<protein>
    <recommendedName>
        <fullName evidence="3">Mitochondrial ATP synthase regulatory component factor B</fullName>
    </recommendedName>
</protein>
<gene>
    <name evidence="1" type="ORF">WJX72_009177</name>
</gene>
<proteinExistence type="predicted"/>
<evidence type="ECO:0008006" key="3">
    <source>
        <dbReference type="Google" id="ProtNLM"/>
    </source>
</evidence>
<evidence type="ECO:0000313" key="1">
    <source>
        <dbReference type="EMBL" id="KAK9806975.1"/>
    </source>
</evidence>
<evidence type="ECO:0000313" key="2">
    <source>
        <dbReference type="Proteomes" id="UP001489004"/>
    </source>
</evidence>